<dbReference type="GO" id="GO:0004805">
    <property type="term" value="F:trehalose-phosphatase activity"/>
    <property type="evidence" value="ECO:0007669"/>
    <property type="project" value="TreeGrafter"/>
</dbReference>
<feature type="compositionally biased region" description="Low complexity" evidence="1">
    <location>
        <begin position="236"/>
        <end position="249"/>
    </location>
</feature>
<feature type="compositionally biased region" description="Low complexity" evidence="1">
    <location>
        <begin position="274"/>
        <end position="314"/>
    </location>
</feature>
<dbReference type="Pfam" id="PF00982">
    <property type="entry name" value="Glyco_transf_20"/>
    <property type="match status" value="1"/>
</dbReference>
<proteinExistence type="predicted"/>
<dbReference type="EMBL" id="JANAVB010017598">
    <property type="protein sequence ID" value="KAJ6830327.1"/>
    <property type="molecule type" value="Genomic_DNA"/>
</dbReference>
<name>A0AAX6GPU4_IRIPA</name>
<dbReference type="GO" id="GO:0005829">
    <property type="term" value="C:cytosol"/>
    <property type="evidence" value="ECO:0007669"/>
    <property type="project" value="TreeGrafter"/>
</dbReference>
<dbReference type="Proteomes" id="UP001140949">
    <property type="component" value="Unassembled WGS sequence"/>
</dbReference>
<dbReference type="PANTHER" id="PTHR10788">
    <property type="entry name" value="TREHALOSE-6-PHOSPHATE SYNTHASE"/>
    <property type="match status" value="1"/>
</dbReference>
<dbReference type="Gene3D" id="3.40.50.2000">
    <property type="entry name" value="Glycogen Phosphorylase B"/>
    <property type="match status" value="1"/>
</dbReference>
<feature type="compositionally biased region" description="Basic and acidic residues" evidence="1">
    <location>
        <begin position="192"/>
        <end position="209"/>
    </location>
</feature>
<feature type="compositionally biased region" description="Basic residues" evidence="1">
    <location>
        <begin position="258"/>
        <end position="267"/>
    </location>
</feature>
<evidence type="ECO:0000313" key="2">
    <source>
        <dbReference type="EMBL" id="KAJ6830327.1"/>
    </source>
</evidence>
<organism evidence="2 3">
    <name type="scientific">Iris pallida</name>
    <name type="common">Sweet iris</name>
    <dbReference type="NCBI Taxonomy" id="29817"/>
    <lineage>
        <taxon>Eukaryota</taxon>
        <taxon>Viridiplantae</taxon>
        <taxon>Streptophyta</taxon>
        <taxon>Embryophyta</taxon>
        <taxon>Tracheophyta</taxon>
        <taxon>Spermatophyta</taxon>
        <taxon>Magnoliopsida</taxon>
        <taxon>Liliopsida</taxon>
        <taxon>Asparagales</taxon>
        <taxon>Iridaceae</taxon>
        <taxon>Iridoideae</taxon>
        <taxon>Irideae</taxon>
        <taxon>Iris</taxon>
    </lineage>
</organism>
<dbReference type="GO" id="GO:0005992">
    <property type="term" value="P:trehalose biosynthetic process"/>
    <property type="evidence" value="ECO:0007669"/>
    <property type="project" value="InterPro"/>
</dbReference>
<dbReference type="AlphaFoldDB" id="A0AAX6GPU4"/>
<evidence type="ECO:0000256" key="1">
    <source>
        <dbReference type="SAM" id="MobiDB-lite"/>
    </source>
</evidence>
<protein>
    <submittedName>
        <fullName evidence="2">Alpha,alpha-trehalose-phosphate synthase [UDP-forming] 7</fullName>
    </submittedName>
</protein>
<feature type="region of interest" description="Disordered" evidence="1">
    <location>
        <begin position="190"/>
        <end position="330"/>
    </location>
</feature>
<comment type="caution">
    <text evidence="2">The sequence shown here is derived from an EMBL/GenBank/DDBJ whole genome shotgun (WGS) entry which is preliminary data.</text>
</comment>
<evidence type="ECO:0000313" key="3">
    <source>
        <dbReference type="Proteomes" id="UP001140949"/>
    </source>
</evidence>
<keyword evidence="3" id="KW-1185">Reference proteome</keyword>
<sequence>MMSRSYTNLLDLASGNFPAMSGGGMRKRLPRTMTVPGTLTELDDEDRANSVSSDVPSSIAQERIIIVANQLPVKARRRPDGRGWSFSWDDDSLLLQLKDGLHDDMEVIYVGSLRVDVAAADQDEVSQTLLERFKCVPAFLPADLLDRFYHGFCKQLLWPLPLHAPLLLRPRRALRPLALGVLRARQQALLPESDRGHQPRGRLRLDPRLPPHGAADLPPPEVQPPPDGLLPPQPLPLLGDLPLAPRAPGDPQGAAQLRPHRLPHLRLRPPLPPAAAACSASSTSRRGATSAWSTSDGPSGSRSCRSGSTWARSRASSRSRTRSGGSASSASSSTERLFFWGSTTWIYSRGSI</sequence>
<dbReference type="PANTHER" id="PTHR10788:SF113">
    <property type="entry name" value="TREHALOSE 6-PHOSPHATE PHOSPHATASE"/>
    <property type="match status" value="1"/>
</dbReference>
<accession>A0AAX6GPU4</accession>
<feature type="compositionally biased region" description="Pro residues" evidence="1">
    <location>
        <begin position="217"/>
        <end position="235"/>
    </location>
</feature>
<reference evidence="2" key="1">
    <citation type="journal article" date="2023" name="GigaByte">
        <title>Genome assembly of the bearded iris, Iris pallida Lam.</title>
        <authorList>
            <person name="Bruccoleri R.E."/>
            <person name="Oakeley E.J."/>
            <person name="Faust A.M.E."/>
            <person name="Altorfer M."/>
            <person name="Dessus-Babus S."/>
            <person name="Burckhardt D."/>
            <person name="Oertli M."/>
            <person name="Naumann U."/>
            <person name="Petersen F."/>
            <person name="Wong J."/>
        </authorList>
    </citation>
    <scope>NUCLEOTIDE SEQUENCE</scope>
    <source>
        <strain evidence="2">GSM-AAB239-AS_SAM_17_03QT</strain>
    </source>
</reference>
<gene>
    <name evidence="2" type="ORF">M6B38_353820</name>
</gene>
<reference evidence="2" key="2">
    <citation type="submission" date="2023-04" db="EMBL/GenBank/DDBJ databases">
        <authorList>
            <person name="Bruccoleri R.E."/>
            <person name="Oakeley E.J."/>
            <person name="Faust A.-M."/>
            <person name="Dessus-Babus S."/>
            <person name="Altorfer M."/>
            <person name="Burckhardt D."/>
            <person name="Oertli M."/>
            <person name="Naumann U."/>
            <person name="Petersen F."/>
            <person name="Wong J."/>
        </authorList>
    </citation>
    <scope>NUCLEOTIDE SEQUENCE</scope>
    <source>
        <strain evidence="2">GSM-AAB239-AS_SAM_17_03QT</strain>
        <tissue evidence="2">Leaf</tissue>
    </source>
</reference>
<dbReference type="InterPro" id="IPR001830">
    <property type="entry name" value="Glyco_trans_20"/>
</dbReference>
<dbReference type="SUPFAM" id="SSF53756">
    <property type="entry name" value="UDP-Glycosyltransferase/glycogen phosphorylase"/>
    <property type="match status" value="1"/>
</dbReference>